<protein>
    <submittedName>
        <fullName evidence="2">AmmeMemoRadiSam system protein B</fullName>
    </submittedName>
</protein>
<gene>
    <name evidence="2" type="primary">amrB</name>
    <name evidence="2" type="ORF">GQ588_02970</name>
</gene>
<proteinExistence type="predicted"/>
<accession>A0A857DEJ7</accession>
<organism evidence="2 3">
    <name type="scientific">Dehalobacter restrictus</name>
    <dbReference type="NCBI Taxonomy" id="55583"/>
    <lineage>
        <taxon>Bacteria</taxon>
        <taxon>Bacillati</taxon>
        <taxon>Bacillota</taxon>
        <taxon>Clostridia</taxon>
        <taxon>Eubacteriales</taxon>
        <taxon>Desulfitobacteriaceae</taxon>
        <taxon>Dehalobacter</taxon>
    </lineage>
</organism>
<dbReference type="Pfam" id="PF01875">
    <property type="entry name" value="Memo"/>
    <property type="match status" value="1"/>
</dbReference>
<reference evidence="2 3" key="1">
    <citation type="submission" date="2019-12" db="EMBL/GenBank/DDBJ databases">
        <title>Sequence classification of anaerobic respiratory reductive dehalogenases: First we see many, then we see few.</title>
        <authorList>
            <person name="Molenda O."/>
            <person name="Puentes Jacome L.A."/>
            <person name="Cao X."/>
            <person name="Nesbo C.L."/>
            <person name="Tang S."/>
            <person name="Morson N."/>
            <person name="Patron J."/>
            <person name="Lomheim L."/>
            <person name="Wishart D.S."/>
            <person name="Edwards E.A."/>
        </authorList>
    </citation>
    <scope>NUCLEOTIDE SEQUENCE [LARGE SCALE GENOMIC DNA]</scope>
    <source>
        <strain evidence="2 3">12DCA</strain>
    </source>
</reference>
<dbReference type="NCBIfam" id="TIGR04336">
    <property type="entry name" value="AmmeMemoSam_B"/>
    <property type="match status" value="1"/>
</dbReference>
<keyword evidence="1" id="KW-0732">Signal</keyword>
<dbReference type="RefSeq" id="WP_019225232.1">
    <property type="nucleotide sequence ID" value="NZ_CP046996.1"/>
</dbReference>
<name>A0A857DEJ7_9FIRM</name>
<dbReference type="Proteomes" id="UP000430508">
    <property type="component" value="Chromosome"/>
</dbReference>
<dbReference type="EMBL" id="CP046996">
    <property type="protein sequence ID" value="QGZ99683.1"/>
    <property type="molecule type" value="Genomic_DNA"/>
</dbReference>
<dbReference type="AlphaFoldDB" id="A0A857DEJ7"/>
<feature type="chain" id="PRO_5039367175" evidence="1">
    <location>
        <begin position="20"/>
        <end position="293"/>
    </location>
</feature>
<feature type="signal peptide" evidence="1">
    <location>
        <begin position="1"/>
        <end position="19"/>
    </location>
</feature>
<evidence type="ECO:0000256" key="1">
    <source>
        <dbReference type="SAM" id="SignalP"/>
    </source>
</evidence>
<dbReference type="Gene3D" id="3.40.830.10">
    <property type="entry name" value="LigB-like"/>
    <property type="match status" value="1"/>
</dbReference>
<sequence length="293" mass="32096">MTVLLLLCFSFLLLSGCGGTSLTEKSSGEDGGISVSSHPGFITREELNAILADQLAVPSTADKRIVSAVMPHHLTAARLINNLMQILAAQEPGLIILVGPNHLNKGNRIITGLANWETPEGLVETDQPTVNLLLKNNLASRDEETLSLEHSIGSLAPLLKHYLPKAKIVPLILHHDVTLQEVNTLLAGLEPCLNEHTVLISSVDFSHYLTRVEAQGKDRETLKYMQEFNYPALFRLGNDYLDSPASLTASFRLAEKQGIRAFHVLGNTNSGILLQNDMTQTTSYFTLVFYADI</sequence>
<evidence type="ECO:0000313" key="3">
    <source>
        <dbReference type="Proteomes" id="UP000430508"/>
    </source>
</evidence>
<dbReference type="CDD" id="cd07361">
    <property type="entry name" value="MEMO_like"/>
    <property type="match status" value="1"/>
</dbReference>
<evidence type="ECO:0000313" key="2">
    <source>
        <dbReference type="EMBL" id="QGZ99683.1"/>
    </source>
</evidence>
<dbReference type="InterPro" id="IPR002737">
    <property type="entry name" value="MEMO1_fam"/>
</dbReference>